<keyword evidence="1" id="KW-0812">Transmembrane</keyword>
<dbReference type="InterPro" id="IPR021997">
    <property type="entry name" value="SporV_AA"/>
</dbReference>
<proteinExistence type="predicted"/>
<dbReference type="Gene3D" id="2.60.480.10">
    <property type="entry name" value="eubacterium ventriosum atcc domain"/>
    <property type="match status" value="1"/>
</dbReference>
<evidence type="ECO:0000313" key="4">
    <source>
        <dbReference type="Proteomes" id="UP000283295"/>
    </source>
</evidence>
<name>A0A3R6AT98_9FIRM</name>
<gene>
    <name evidence="3" type="ORF">DWX94_01410</name>
</gene>
<dbReference type="InterPro" id="IPR038548">
    <property type="entry name" value="SporV_AA_N_sf"/>
</dbReference>
<feature type="transmembrane region" description="Helical" evidence="1">
    <location>
        <begin position="143"/>
        <end position="163"/>
    </location>
</feature>
<organism evidence="3 4">
    <name type="scientific">Coprococcus eutactus</name>
    <dbReference type="NCBI Taxonomy" id="33043"/>
    <lineage>
        <taxon>Bacteria</taxon>
        <taxon>Bacillati</taxon>
        <taxon>Bacillota</taxon>
        <taxon>Clostridia</taxon>
        <taxon>Lachnospirales</taxon>
        <taxon>Lachnospiraceae</taxon>
        <taxon>Coprococcus</taxon>
    </lineage>
</organism>
<comment type="caution">
    <text evidence="3">The sequence shown here is derived from an EMBL/GenBank/DDBJ whole genome shotgun (WGS) entry which is preliminary data.</text>
</comment>
<feature type="domain" description="Stage V sporulation protein AA" evidence="2">
    <location>
        <begin position="4"/>
        <end position="87"/>
    </location>
</feature>
<protein>
    <submittedName>
        <fullName evidence="3">Stage V sporulation protein AA</fullName>
    </submittedName>
</protein>
<reference evidence="3 4" key="1">
    <citation type="submission" date="2018-08" db="EMBL/GenBank/DDBJ databases">
        <title>A genome reference for cultivated species of the human gut microbiota.</title>
        <authorList>
            <person name="Zou Y."/>
            <person name="Xue W."/>
            <person name="Luo G."/>
        </authorList>
    </citation>
    <scope>NUCLEOTIDE SEQUENCE [LARGE SCALE GENOMIC DNA]</scope>
    <source>
        <strain evidence="3 4">AF22-21</strain>
    </source>
</reference>
<accession>A0A3R6AT98</accession>
<keyword evidence="1" id="KW-1133">Transmembrane helix</keyword>
<dbReference type="EMBL" id="QRVK01000002">
    <property type="protein sequence ID" value="RGS44076.1"/>
    <property type="molecule type" value="Genomic_DNA"/>
</dbReference>
<dbReference type="AlphaFoldDB" id="A0A3R6AT98"/>
<feature type="transmembrane region" description="Helical" evidence="1">
    <location>
        <begin position="98"/>
        <end position="119"/>
    </location>
</feature>
<evidence type="ECO:0000313" key="3">
    <source>
        <dbReference type="EMBL" id="RGS44076.1"/>
    </source>
</evidence>
<dbReference type="Pfam" id="PF12164">
    <property type="entry name" value="SporV_AA"/>
    <property type="match status" value="1"/>
</dbReference>
<evidence type="ECO:0000256" key="1">
    <source>
        <dbReference type="SAM" id="Phobius"/>
    </source>
</evidence>
<keyword evidence="1" id="KW-0472">Membrane</keyword>
<sequence>MADCVYLKLSESCLAEKKKVRIKDVATVVSGNPDAKYDIEKMELASFTGTKEQKVISVMYIIELIQQKYPELQVEALGATNVVVYYRSYDTSDNVKQILKFIMICLIAFFGAGFSIMSYNSDVNMVGQLDVMENIFVGKAREAYPVAGIAYSLGLFIGIIIFFNHGVKKKFTDDPTPLQVQMRQYEQDVNQTVITDAERKKECKDAD</sequence>
<dbReference type="OrthoDB" id="9782754at2"/>
<dbReference type="Proteomes" id="UP000283295">
    <property type="component" value="Unassembled WGS sequence"/>
</dbReference>
<evidence type="ECO:0000259" key="2">
    <source>
        <dbReference type="Pfam" id="PF12164"/>
    </source>
</evidence>